<sequence length="102" mass="12054">MLVRSVFQEYSGFFLRSDGALKEKLTNGTPLWPNDDVITRYRKLNQLLSLFEDPYARLNERGLQEILYAMDTPDIRNTMDQVREDDHVDACGWHSLPWDEFK</sequence>
<evidence type="ECO:0000313" key="2">
    <source>
        <dbReference type="Proteomes" id="UP000749646"/>
    </source>
</evidence>
<proteinExistence type="predicted"/>
<comment type="caution">
    <text evidence="1">The sequence shown here is derived from an EMBL/GenBank/DDBJ whole genome shotgun (WGS) entry which is preliminary data.</text>
</comment>
<reference evidence="1" key="1">
    <citation type="journal article" date="2020" name="Fungal Divers.">
        <title>Resolving the Mortierellaceae phylogeny through synthesis of multi-gene phylogenetics and phylogenomics.</title>
        <authorList>
            <person name="Vandepol N."/>
            <person name="Liber J."/>
            <person name="Desiro A."/>
            <person name="Na H."/>
            <person name="Kennedy M."/>
            <person name="Barry K."/>
            <person name="Grigoriev I.V."/>
            <person name="Miller A.N."/>
            <person name="O'Donnell K."/>
            <person name="Stajich J.E."/>
            <person name="Bonito G."/>
        </authorList>
    </citation>
    <scope>NUCLEOTIDE SEQUENCE</scope>
    <source>
        <strain evidence="1">MES-2147</strain>
    </source>
</reference>
<dbReference type="Proteomes" id="UP000749646">
    <property type="component" value="Unassembled WGS sequence"/>
</dbReference>
<name>A0A9P6STB5_9FUNG</name>
<accession>A0A9P6STB5</accession>
<organism evidence="1 2">
    <name type="scientific">Modicella reniformis</name>
    <dbReference type="NCBI Taxonomy" id="1440133"/>
    <lineage>
        <taxon>Eukaryota</taxon>
        <taxon>Fungi</taxon>
        <taxon>Fungi incertae sedis</taxon>
        <taxon>Mucoromycota</taxon>
        <taxon>Mortierellomycotina</taxon>
        <taxon>Mortierellomycetes</taxon>
        <taxon>Mortierellales</taxon>
        <taxon>Mortierellaceae</taxon>
        <taxon>Modicella</taxon>
    </lineage>
</organism>
<dbReference type="AlphaFoldDB" id="A0A9P6STB5"/>
<protein>
    <submittedName>
        <fullName evidence="1">Uncharacterized protein</fullName>
    </submittedName>
</protein>
<keyword evidence="2" id="KW-1185">Reference proteome</keyword>
<dbReference type="EMBL" id="JAAAHW010000685">
    <property type="protein sequence ID" value="KAF9999919.1"/>
    <property type="molecule type" value="Genomic_DNA"/>
</dbReference>
<evidence type="ECO:0000313" key="1">
    <source>
        <dbReference type="EMBL" id="KAF9999919.1"/>
    </source>
</evidence>
<gene>
    <name evidence="1" type="ORF">BGZ65_004794</name>
</gene>